<feature type="domain" description="Deacetylase sirtuin-type" evidence="5">
    <location>
        <begin position="42"/>
        <end position="365"/>
    </location>
</feature>
<feature type="binding site" evidence="3">
    <location>
        <position position="196"/>
    </location>
    <ligand>
        <name>Zn(2+)</name>
        <dbReference type="ChEBI" id="CHEBI:29105"/>
    </ligand>
</feature>
<keyword evidence="3" id="KW-0862">Zinc</keyword>
<proteinExistence type="predicted"/>
<dbReference type="InterPro" id="IPR003000">
    <property type="entry name" value="Sirtuin"/>
</dbReference>
<dbReference type="Proteomes" id="UP000660262">
    <property type="component" value="Unassembled WGS sequence"/>
</dbReference>
<evidence type="ECO:0000259" key="5">
    <source>
        <dbReference type="PROSITE" id="PS50305"/>
    </source>
</evidence>
<dbReference type="SUPFAM" id="SSF52467">
    <property type="entry name" value="DHS-like NAD/FAD-binding domain"/>
    <property type="match status" value="1"/>
</dbReference>
<dbReference type="PANTHER" id="PTHR11085">
    <property type="entry name" value="NAD-DEPENDENT PROTEIN DEACYLASE SIRTUIN-5, MITOCHONDRIAL-RELATED"/>
    <property type="match status" value="1"/>
</dbReference>
<feature type="binding site" evidence="3">
    <location>
        <position position="267"/>
    </location>
    <ligand>
        <name>Zn(2+)</name>
        <dbReference type="ChEBI" id="CHEBI:29105"/>
    </ligand>
</feature>
<evidence type="ECO:0000313" key="7">
    <source>
        <dbReference type="Proteomes" id="UP000660262"/>
    </source>
</evidence>
<evidence type="ECO:0000256" key="2">
    <source>
        <dbReference type="ARBA" id="ARBA00023027"/>
    </source>
</evidence>
<evidence type="ECO:0000256" key="1">
    <source>
        <dbReference type="ARBA" id="ARBA00022679"/>
    </source>
</evidence>
<feature type="binding site" evidence="3">
    <location>
        <position position="193"/>
    </location>
    <ligand>
        <name>Zn(2+)</name>
        <dbReference type="ChEBI" id="CHEBI:29105"/>
    </ligand>
</feature>
<feature type="active site" description="Proton acceptor" evidence="3">
    <location>
        <position position="185"/>
    </location>
</feature>
<evidence type="ECO:0000256" key="3">
    <source>
        <dbReference type="PROSITE-ProRule" id="PRU00236"/>
    </source>
</evidence>
<keyword evidence="7" id="KW-1185">Reference proteome</keyword>
<protein>
    <submittedName>
        <fullName evidence="6">NAD-dependent protein deacetylase srt2</fullName>
    </submittedName>
</protein>
<dbReference type="InterPro" id="IPR026590">
    <property type="entry name" value="Ssirtuin_cat_dom"/>
</dbReference>
<sequence>MKSASKTASSLPRPPAPMPATLAPLTPRSTLPWAVPDAVPARDDEINSVAQMMREARGKCLVICGAGMSTESGIPDYRSPRGAYSVSGWKPMTHQDFMKTDAMRTRYWARSYAGWPFISTRAPSLAHASLAHLAMHGAVMRPIITQNVDRLHHAARAQVTSSFQHVPGTTIEGGAKGDGHVLELHGALHEVICMSCGNRTHRDHLQQEFSSLNPAAFEVMKERERRRELLLANSPDGGAAAVVRPDGDVDLPPEAMRTFQYPSCQSCGTETGILKPAVTFFGDNVHPDVSRAAAEASETCEAVLVLGSSLSTFSALRLVRKANERGKPVALVGVGDSRADGIASLSLRARVGDVLPRLRDKVVVG</sequence>
<dbReference type="InterPro" id="IPR050134">
    <property type="entry name" value="NAD-dep_sirtuin_deacylases"/>
</dbReference>
<dbReference type="InterPro" id="IPR026591">
    <property type="entry name" value="Sirtuin_cat_small_dom_sf"/>
</dbReference>
<dbReference type="EMBL" id="BNJQ01000001">
    <property type="protein sequence ID" value="GHP01592.1"/>
    <property type="molecule type" value="Genomic_DNA"/>
</dbReference>
<organism evidence="6 7">
    <name type="scientific">Pycnococcus provasolii</name>
    <dbReference type="NCBI Taxonomy" id="41880"/>
    <lineage>
        <taxon>Eukaryota</taxon>
        <taxon>Viridiplantae</taxon>
        <taxon>Chlorophyta</taxon>
        <taxon>Pseudoscourfieldiophyceae</taxon>
        <taxon>Pseudoscourfieldiales</taxon>
        <taxon>Pycnococcaceae</taxon>
        <taxon>Pycnococcus</taxon>
    </lineage>
</organism>
<dbReference type="GO" id="GO:0017136">
    <property type="term" value="F:histone deacetylase activity, NAD-dependent"/>
    <property type="evidence" value="ECO:0007669"/>
    <property type="project" value="TreeGrafter"/>
</dbReference>
<keyword evidence="3" id="KW-0479">Metal-binding</keyword>
<keyword evidence="2" id="KW-0520">NAD</keyword>
<name>A0A830H4Z1_9CHLO</name>
<dbReference type="InterPro" id="IPR029035">
    <property type="entry name" value="DHS-like_NAD/FAD-binding_dom"/>
</dbReference>
<evidence type="ECO:0000313" key="6">
    <source>
        <dbReference type="EMBL" id="GHP01592.1"/>
    </source>
</evidence>
<feature type="region of interest" description="Disordered" evidence="4">
    <location>
        <begin position="1"/>
        <end position="24"/>
    </location>
</feature>
<dbReference type="PANTHER" id="PTHR11085:SF10">
    <property type="entry name" value="NAD-DEPENDENT PROTEIN DEACYLASE SIRTUIN-5, MITOCHONDRIAL-RELATED"/>
    <property type="match status" value="1"/>
</dbReference>
<gene>
    <name evidence="6" type="ORF">PPROV_000034800</name>
</gene>
<keyword evidence="1" id="KW-0808">Transferase</keyword>
<dbReference type="Gene3D" id="3.40.50.1220">
    <property type="entry name" value="TPP-binding domain"/>
    <property type="match status" value="1"/>
</dbReference>
<dbReference type="OrthoDB" id="424302at2759"/>
<evidence type="ECO:0000256" key="4">
    <source>
        <dbReference type="SAM" id="MobiDB-lite"/>
    </source>
</evidence>
<feature type="compositionally biased region" description="Polar residues" evidence="4">
    <location>
        <begin position="1"/>
        <end position="10"/>
    </location>
</feature>
<dbReference type="GO" id="GO:0070403">
    <property type="term" value="F:NAD+ binding"/>
    <property type="evidence" value="ECO:0007669"/>
    <property type="project" value="InterPro"/>
</dbReference>
<dbReference type="Gene3D" id="3.30.1600.10">
    <property type="entry name" value="SIR2/SIRT2 'Small Domain"/>
    <property type="match status" value="1"/>
</dbReference>
<accession>A0A830H4Z1</accession>
<dbReference type="GO" id="GO:0046872">
    <property type="term" value="F:metal ion binding"/>
    <property type="evidence" value="ECO:0007669"/>
    <property type="project" value="UniProtKB-KW"/>
</dbReference>
<reference evidence="6" key="1">
    <citation type="submission" date="2020-10" db="EMBL/GenBank/DDBJ databases">
        <title>Unveiling of a novel bifunctional photoreceptor, Dualchrome1, isolated from a cosmopolitan green alga.</title>
        <authorList>
            <person name="Suzuki S."/>
            <person name="Kawachi M."/>
        </authorList>
    </citation>
    <scope>NUCLEOTIDE SEQUENCE</scope>
    <source>
        <strain evidence="6">NIES 2893</strain>
    </source>
</reference>
<feature type="binding site" evidence="3">
    <location>
        <position position="264"/>
    </location>
    <ligand>
        <name>Zn(2+)</name>
        <dbReference type="ChEBI" id="CHEBI:29105"/>
    </ligand>
</feature>
<dbReference type="PROSITE" id="PS50305">
    <property type="entry name" value="SIRTUIN"/>
    <property type="match status" value="1"/>
</dbReference>
<comment type="caution">
    <text evidence="6">The sequence shown here is derived from an EMBL/GenBank/DDBJ whole genome shotgun (WGS) entry which is preliminary data.</text>
</comment>
<dbReference type="Pfam" id="PF02146">
    <property type="entry name" value="SIR2"/>
    <property type="match status" value="1"/>
</dbReference>
<dbReference type="AlphaFoldDB" id="A0A830H4Z1"/>